<proteinExistence type="predicted"/>
<dbReference type="KEGG" id="vg:15011130"/>
<sequence>MNEDVTNSPKDWEDFWNFYDEWSSEDLEKIWNEMEEIEPLTTEKELHSKYYYDYNRNDLNRPNPFKK</sequence>
<reference evidence="1 2" key="1">
    <citation type="submission" date="2010-10" db="EMBL/GenBank/DDBJ databases">
        <title>The Genome Sequence of Synechococcus phage S-SKS1.</title>
        <authorList>
            <consortium name="The Broad Institute Genome Sequencing Platform"/>
            <person name="Henn M.R."/>
            <person name="Clokie M."/>
            <person name="Levin J."/>
            <person name="Malboeuf C."/>
            <person name="Casali M."/>
            <person name="Russ C."/>
            <person name="Lennon N."/>
            <person name="Chapman S.B."/>
            <person name="Erlich R."/>
            <person name="Young S.K."/>
            <person name="Yandava C."/>
            <person name="Zeng Q."/>
            <person name="Alvarado L."/>
            <person name="Anderson S."/>
            <person name="Berlin A."/>
            <person name="Chen Z."/>
            <person name="Freedman E."/>
            <person name="Gellesch M."/>
            <person name="Goldberg J."/>
            <person name="Green L."/>
            <person name="Griggs A."/>
            <person name="Gujja S."/>
            <person name="Heilman E.R."/>
            <person name="Heiman D."/>
            <person name="Hollinger A."/>
            <person name="Howarth C."/>
            <person name="Larson L."/>
            <person name="Mehta T."/>
            <person name="Pearson M."/>
            <person name="Roberts A."/>
            <person name="Ryan E."/>
            <person name="Saif S."/>
            <person name="Shea T."/>
            <person name="Shenoy N."/>
            <person name="Sisk P."/>
            <person name="Stolte C."/>
            <person name="Sykes S."/>
            <person name="White J."/>
            <person name="Haas B."/>
            <person name="Nusbaum C."/>
            <person name="Birren B."/>
        </authorList>
    </citation>
    <scope>NUCLEOTIDE SEQUENCE [LARGE SCALE GENOMIC DNA]</scope>
</reference>
<dbReference type="RefSeq" id="YP_007674577.1">
    <property type="nucleotide sequence ID" value="NC_020851.1"/>
</dbReference>
<dbReference type="EMBL" id="HQ633071">
    <property type="protein sequence ID" value="AGH31725.1"/>
    <property type="molecule type" value="Genomic_DNA"/>
</dbReference>
<organism evidence="1 2">
    <name type="scientific">Synechococcus phage S-SKS1</name>
    <dbReference type="NCBI Taxonomy" id="754042"/>
    <lineage>
        <taxon>Viruses</taxon>
        <taxon>Duplodnaviria</taxon>
        <taxon>Heunggongvirae</taxon>
        <taxon>Uroviricota</taxon>
        <taxon>Caudoviricetes</taxon>
        <taxon>Llyrvirus</taxon>
        <taxon>Llyrvirus SSKS1</taxon>
    </lineage>
</organism>
<dbReference type="GeneID" id="15011130"/>
<accession>M4QPY9</accession>
<name>M4QPY9_9CAUD</name>
<evidence type="ECO:0000313" key="1">
    <source>
        <dbReference type="EMBL" id="AGH31725.1"/>
    </source>
</evidence>
<protein>
    <submittedName>
        <fullName evidence="1">Uncharacterized protein</fullName>
    </submittedName>
</protein>
<gene>
    <name evidence="1" type="ORF">SWZG_00219</name>
</gene>
<dbReference type="Proteomes" id="UP000201252">
    <property type="component" value="Segment"/>
</dbReference>
<evidence type="ECO:0000313" key="2">
    <source>
        <dbReference type="Proteomes" id="UP000201252"/>
    </source>
</evidence>
<keyword evidence="2" id="KW-1185">Reference proteome</keyword>